<reference evidence="4" key="1">
    <citation type="journal article" date="2019" name="Int. J. Syst. Evol. Microbiol.">
        <title>The Global Catalogue of Microorganisms (GCM) 10K type strain sequencing project: providing services to taxonomists for standard genome sequencing and annotation.</title>
        <authorList>
            <consortium name="The Broad Institute Genomics Platform"/>
            <consortium name="The Broad Institute Genome Sequencing Center for Infectious Disease"/>
            <person name="Wu L."/>
            <person name="Ma J."/>
        </authorList>
    </citation>
    <scope>NUCLEOTIDE SEQUENCE [LARGE SCALE GENOMIC DNA]</scope>
    <source>
        <strain evidence="4">NBRC 103632</strain>
    </source>
</reference>
<sequence>MISDAAQVAAVYTSGGVVAFLLAAAFFRQPLARAIDRWKGANLGKDRSIDLSGTAQVEAQKNAPPPETERLPVPAPEPGAPLPALPPPSPVYAPIEADLRRRIEQAVPGPLDVQMAWAVRIAVAAQVEANHEQTYRLIFGSQIHALKQLNTLGPLTLRQAREIFNITALRNYPETFKDDDFPAWSGYLVNRGLVTLEPGDPTDDTKAFLTPLGKDFLHFLVGRGLPEYKWG</sequence>
<evidence type="ECO:0000313" key="3">
    <source>
        <dbReference type="EMBL" id="GLS71589.1"/>
    </source>
</evidence>
<dbReference type="RefSeq" id="WP_379010605.1">
    <property type="nucleotide sequence ID" value="NZ_JBHSWL010000001.1"/>
</dbReference>
<keyword evidence="4" id="KW-1185">Reference proteome</keyword>
<keyword evidence="2" id="KW-0472">Membrane</keyword>
<feature type="compositionally biased region" description="Pro residues" evidence="1">
    <location>
        <begin position="73"/>
        <end position="87"/>
    </location>
</feature>
<dbReference type="EMBL" id="BSPL01000017">
    <property type="protein sequence ID" value="GLS71589.1"/>
    <property type="molecule type" value="Genomic_DNA"/>
</dbReference>
<feature type="region of interest" description="Disordered" evidence="1">
    <location>
        <begin position="56"/>
        <end position="87"/>
    </location>
</feature>
<feature type="transmembrane region" description="Helical" evidence="2">
    <location>
        <begin position="6"/>
        <end position="27"/>
    </location>
</feature>
<dbReference type="Proteomes" id="UP001157440">
    <property type="component" value="Unassembled WGS sequence"/>
</dbReference>
<organism evidence="3 4">
    <name type="scientific">Methylobacterium tardum</name>
    <dbReference type="NCBI Taxonomy" id="374432"/>
    <lineage>
        <taxon>Bacteria</taxon>
        <taxon>Pseudomonadati</taxon>
        <taxon>Pseudomonadota</taxon>
        <taxon>Alphaproteobacteria</taxon>
        <taxon>Hyphomicrobiales</taxon>
        <taxon>Methylobacteriaceae</taxon>
        <taxon>Methylobacterium</taxon>
    </lineage>
</organism>
<evidence type="ECO:0000256" key="1">
    <source>
        <dbReference type="SAM" id="MobiDB-lite"/>
    </source>
</evidence>
<keyword evidence="2" id="KW-0812">Transmembrane</keyword>
<evidence type="ECO:0000256" key="2">
    <source>
        <dbReference type="SAM" id="Phobius"/>
    </source>
</evidence>
<proteinExistence type="predicted"/>
<evidence type="ECO:0000313" key="4">
    <source>
        <dbReference type="Proteomes" id="UP001157440"/>
    </source>
</evidence>
<dbReference type="AlphaFoldDB" id="A0AA37WSZ1"/>
<protein>
    <submittedName>
        <fullName evidence="3">Uncharacterized protein</fullName>
    </submittedName>
</protein>
<name>A0AA37WSZ1_9HYPH</name>
<comment type="caution">
    <text evidence="3">The sequence shown here is derived from an EMBL/GenBank/DDBJ whole genome shotgun (WGS) entry which is preliminary data.</text>
</comment>
<keyword evidence="2" id="KW-1133">Transmembrane helix</keyword>
<gene>
    <name evidence="3" type="ORF">GCM10007890_36020</name>
</gene>
<accession>A0AA37WSZ1</accession>